<sequence length="64" mass="7295">MENMNEQIEKFINDFVKEAIEKSDTYADAILYVNKIASLTELGQVIKKAIQDKIGEYALNSKIN</sequence>
<name>A0A0P6SFD6_9STRE</name>
<organism evidence="1 2">
    <name type="scientific">Streptococcus phocae</name>
    <dbReference type="NCBI Taxonomy" id="119224"/>
    <lineage>
        <taxon>Bacteria</taxon>
        <taxon>Bacillati</taxon>
        <taxon>Bacillota</taxon>
        <taxon>Bacilli</taxon>
        <taxon>Lactobacillales</taxon>
        <taxon>Streptococcaceae</taxon>
        <taxon>Streptococcus</taxon>
    </lineage>
</organism>
<evidence type="ECO:0000313" key="1">
    <source>
        <dbReference type="EMBL" id="KPJ23086.1"/>
    </source>
</evidence>
<proteinExistence type="predicted"/>
<dbReference type="EMBL" id="LHQM01000005">
    <property type="protein sequence ID" value="KPJ23086.1"/>
    <property type="molecule type" value="Genomic_DNA"/>
</dbReference>
<comment type="caution">
    <text evidence="1">The sequence shown here is derived from an EMBL/GenBank/DDBJ whole genome shotgun (WGS) entry which is preliminary data.</text>
</comment>
<dbReference type="AlphaFoldDB" id="A0A0P6SFD6"/>
<dbReference type="PATRIC" id="fig|119224.3.peg.1436"/>
<evidence type="ECO:0000313" key="2">
    <source>
        <dbReference type="Proteomes" id="UP000049578"/>
    </source>
</evidence>
<reference evidence="1 2" key="1">
    <citation type="submission" date="2015-08" db="EMBL/GenBank/DDBJ databases">
        <title>Genome sequence of Streptococcus phocae subsp. phocae ATCC 51973T isolated from liver specimen obtained from seal.</title>
        <authorList>
            <person name="Avendano-Herrera R."/>
        </authorList>
    </citation>
    <scope>NUCLEOTIDE SEQUENCE [LARGE SCALE GENOMIC DNA]</scope>
    <source>
        <strain evidence="1 2">ATCC 51973</strain>
    </source>
</reference>
<dbReference type="Proteomes" id="UP000049578">
    <property type="component" value="Unassembled WGS sequence"/>
</dbReference>
<dbReference type="RefSeq" id="WP_054278206.1">
    <property type="nucleotide sequence ID" value="NZ_LHQM01000005.1"/>
</dbReference>
<dbReference type="STRING" id="119224.AKK44_01525"/>
<gene>
    <name evidence="1" type="ORF">AKK44_01525</name>
</gene>
<evidence type="ECO:0008006" key="3">
    <source>
        <dbReference type="Google" id="ProtNLM"/>
    </source>
</evidence>
<accession>A0A0P6SFD6</accession>
<protein>
    <recommendedName>
        <fullName evidence="3">Isoleucyl-tRNA synthetase</fullName>
    </recommendedName>
</protein>
<keyword evidence="2" id="KW-1185">Reference proteome</keyword>